<proteinExistence type="predicted"/>
<dbReference type="Pfam" id="PF00440">
    <property type="entry name" value="TetR_N"/>
    <property type="match status" value="1"/>
</dbReference>
<feature type="DNA-binding region" description="H-T-H motif" evidence="2">
    <location>
        <begin position="40"/>
        <end position="59"/>
    </location>
</feature>
<evidence type="ECO:0000313" key="4">
    <source>
        <dbReference type="EMBL" id="OIK28707.1"/>
    </source>
</evidence>
<dbReference type="OrthoDB" id="8688418at2"/>
<comment type="caution">
    <text evidence="4">The sequence shown here is derived from an EMBL/GenBank/DDBJ whole genome shotgun (WGS) entry which is preliminary data.</text>
</comment>
<dbReference type="EMBL" id="LBDA02000008">
    <property type="protein sequence ID" value="OIK28707.1"/>
    <property type="molecule type" value="Genomic_DNA"/>
</dbReference>
<evidence type="ECO:0000259" key="3">
    <source>
        <dbReference type="PROSITE" id="PS50977"/>
    </source>
</evidence>
<dbReference type="RefSeq" id="WP_071387391.1">
    <property type="nucleotide sequence ID" value="NZ_LBDA02000008.1"/>
</dbReference>
<sequence length="208" mass="21831">MTAQEGAPLGLRERKKLATRRALGRAALLLALERGPENVRVDDIAAAVGVAPRTYNNYFSSVEEAICSLNVERAAQVAAGLRARPAGEPLAEALVNGIVGTVDGYTGGAEPDRAVVRVIAGAPMLRGEFLKSMTLVERALAEAIAERLEAAADRELMSRVLAAAVVAAARTATDHWLENPAGAPYHAVLRRALSFVGTEAAVAPERDG</sequence>
<reference evidence="4" key="1">
    <citation type="submission" date="2016-10" db="EMBL/GenBank/DDBJ databases">
        <title>Genome sequence of Streptomyces malaysiense MUSC 136.</title>
        <authorList>
            <person name="Lee L.-H."/>
            <person name="Ser H.-L."/>
        </authorList>
    </citation>
    <scope>NUCLEOTIDE SEQUENCE [LARGE SCALE GENOMIC DNA]</scope>
    <source>
        <strain evidence="4">MUSC 136</strain>
    </source>
</reference>
<name>A0A1J4Q687_9ACTN</name>
<accession>A0A1J4Q687</accession>
<dbReference type="Gene3D" id="1.10.10.60">
    <property type="entry name" value="Homeodomain-like"/>
    <property type="match status" value="1"/>
</dbReference>
<feature type="domain" description="HTH tetR-type" evidence="3">
    <location>
        <begin position="17"/>
        <end position="77"/>
    </location>
</feature>
<protein>
    <recommendedName>
        <fullName evidence="3">HTH tetR-type domain-containing protein</fullName>
    </recommendedName>
</protein>
<dbReference type="SUPFAM" id="SSF46689">
    <property type="entry name" value="Homeodomain-like"/>
    <property type="match status" value="1"/>
</dbReference>
<evidence type="ECO:0000256" key="2">
    <source>
        <dbReference type="PROSITE-ProRule" id="PRU00335"/>
    </source>
</evidence>
<dbReference type="AlphaFoldDB" id="A0A1J4Q687"/>
<evidence type="ECO:0000256" key="1">
    <source>
        <dbReference type="ARBA" id="ARBA00023125"/>
    </source>
</evidence>
<keyword evidence="5" id="KW-1185">Reference proteome</keyword>
<gene>
    <name evidence="4" type="ORF">VT52_004960</name>
</gene>
<organism evidence="4 5">
    <name type="scientific">Streptomyces malaysiense</name>
    <dbReference type="NCBI Taxonomy" id="1428626"/>
    <lineage>
        <taxon>Bacteria</taxon>
        <taxon>Bacillati</taxon>
        <taxon>Actinomycetota</taxon>
        <taxon>Actinomycetes</taxon>
        <taxon>Kitasatosporales</taxon>
        <taxon>Streptomycetaceae</taxon>
        <taxon>Streptomyces</taxon>
    </lineage>
</organism>
<dbReference type="Gene3D" id="1.10.357.10">
    <property type="entry name" value="Tetracycline Repressor, domain 2"/>
    <property type="match status" value="1"/>
</dbReference>
<dbReference type="InterPro" id="IPR009057">
    <property type="entry name" value="Homeodomain-like_sf"/>
</dbReference>
<keyword evidence="1 2" id="KW-0238">DNA-binding</keyword>
<dbReference type="GO" id="GO:0003677">
    <property type="term" value="F:DNA binding"/>
    <property type="evidence" value="ECO:0007669"/>
    <property type="project" value="UniProtKB-UniRule"/>
</dbReference>
<dbReference type="PROSITE" id="PS50977">
    <property type="entry name" value="HTH_TETR_2"/>
    <property type="match status" value="1"/>
</dbReference>
<evidence type="ECO:0000313" key="5">
    <source>
        <dbReference type="Proteomes" id="UP000034838"/>
    </source>
</evidence>
<dbReference type="InterPro" id="IPR001647">
    <property type="entry name" value="HTH_TetR"/>
</dbReference>
<dbReference type="Pfam" id="PF17754">
    <property type="entry name" value="TetR_C_14"/>
    <property type="match status" value="1"/>
</dbReference>
<dbReference type="InterPro" id="IPR041347">
    <property type="entry name" value="MftR_C"/>
</dbReference>
<dbReference type="Proteomes" id="UP000034838">
    <property type="component" value="Unassembled WGS sequence"/>
</dbReference>